<comment type="caution">
    <text evidence="8">The sequence shown here is derived from an EMBL/GenBank/DDBJ whole genome shotgun (WGS) entry which is preliminary data.</text>
</comment>
<keyword evidence="3 6" id="KW-0812">Transmembrane</keyword>
<dbReference type="InterPro" id="IPR051401">
    <property type="entry name" value="GtrA_CellWall_Glycosyl"/>
</dbReference>
<evidence type="ECO:0000313" key="9">
    <source>
        <dbReference type="Proteomes" id="UP000177659"/>
    </source>
</evidence>
<evidence type="ECO:0000256" key="2">
    <source>
        <dbReference type="ARBA" id="ARBA00009399"/>
    </source>
</evidence>
<evidence type="ECO:0000256" key="3">
    <source>
        <dbReference type="ARBA" id="ARBA00022692"/>
    </source>
</evidence>
<feature type="transmembrane region" description="Helical" evidence="6">
    <location>
        <begin position="75"/>
        <end position="96"/>
    </location>
</feature>
<dbReference type="AlphaFoldDB" id="A0A1F6D0U8"/>
<comment type="subcellular location">
    <subcellularLocation>
        <location evidence="1">Membrane</location>
        <topology evidence="1">Multi-pass membrane protein</topology>
    </subcellularLocation>
</comment>
<dbReference type="PANTHER" id="PTHR38459">
    <property type="entry name" value="PROPHAGE BACTOPRENOL-LINKED GLUCOSE TRANSLOCASE HOMOLOG"/>
    <property type="match status" value="1"/>
</dbReference>
<dbReference type="EMBL" id="MFLC01000022">
    <property type="protein sequence ID" value="OGG55059.1"/>
    <property type="molecule type" value="Genomic_DNA"/>
</dbReference>
<dbReference type="GO" id="GO:0000271">
    <property type="term" value="P:polysaccharide biosynthetic process"/>
    <property type="evidence" value="ECO:0007669"/>
    <property type="project" value="InterPro"/>
</dbReference>
<feature type="transmembrane region" description="Helical" evidence="6">
    <location>
        <begin position="102"/>
        <end position="126"/>
    </location>
</feature>
<feature type="transmembrane region" description="Helical" evidence="6">
    <location>
        <begin position="36"/>
        <end position="54"/>
    </location>
</feature>
<evidence type="ECO:0000313" key="8">
    <source>
        <dbReference type="EMBL" id="OGG55059.1"/>
    </source>
</evidence>
<keyword evidence="5 6" id="KW-0472">Membrane</keyword>
<proteinExistence type="inferred from homology"/>
<feature type="domain" description="GtrA/DPMS transmembrane" evidence="7">
    <location>
        <begin position="11"/>
        <end position="127"/>
    </location>
</feature>
<keyword evidence="4 6" id="KW-1133">Transmembrane helix</keyword>
<dbReference type="Pfam" id="PF04138">
    <property type="entry name" value="GtrA_DPMS_TM"/>
    <property type="match status" value="1"/>
</dbReference>
<feature type="transmembrane region" description="Helical" evidence="6">
    <location>
        <begin position="12"/>
        <end position="30"/>
    </location>
</feature>
<organism evidence="8 9">
    <name type="scientific">Candidatus Kaiserbacteria bacterium RIFCSPHIGHO2_02_FULL_49_11</name>
    <dbReference type="NCBI Taxonomy" id="1798489"/>
    <lineage>
        <taxon>Bacteria</taxon>
        <taxon>Candidatus Kaiseribacteriota</taxon>
    </lineage>
</organism>
<comment type="similarity">
    <text evidence="2">Belongs to the GtrA family.</text>
</comment>
<dbReference type="PANTHER" id="PTHR38459:SF1">
    <property type="entry name" value="PROPHAGE BACTOPRENOL-LINKED GLUCOSE TRANSLOCASE HOMOLOG"/>
    <property type="match status" value="1"/>
</dbReference>
<evidence type="ECO:0000256" key="6">
    <source>
        <dbReference type="SAM" id="Phobius"/>
    </source>
</evidence>
<evidence type="ECO:0000256" key="4">
    <source>
        <dbReference type="ARBA" id="ARBA00022989"/>
    </source>
</evidence>
<reference evidence="8 9" key="1">
    <citation type="journal article" date="2016" name="Nat. Commun.">
        <title>Thousands of microbial genomes shed light on interconnected biogeochemical processes in an aquifer system.</title>
        <authorList>
            <person name="Anantharaman K."/>
            <person name="Brown C.T."/>
            <person name="Hug L.A."/>
            <person name="Sharon I."/>
            <person name="Castelle C.J."/>
            <person name="Probst A.J."/>
            <person name="Thomas B.C."/>
            <person name="Singh A."/>
            <person name="Wilkins M.J."/>
            <person name="Karaoz U."/>
            <person name="Brodie E.L."/>
            <person name="Williams K.H."/>
            <person name="Hubbard S.S."/>
            <person name="Banfield J.F."/>
        </authorList>
    </citation>
    <scope>NUCLEOTIDE SEQUENCE [LARGE SCALE GENOMIC DNA]</scope>
</reference>
<dbReference type="GO" id="GO:0005886">
    <property type="term" value="C:plasma membrane"/>
    <property type="evidence" value="ECO:0007669"/>
    <property type="project" value="TreeGrafter"/>
</dbReference>
<evidence type="ECO:0000259" key="7">
    <source>
        <dbReference type="Pfam" id="PF04138"/>
    </source>
</evidence>
<dbReference type="Proteomes" id="UP000177659">
    <property type="component" value="Unassembled WGS sequence"/>
</dbReference>
<protein>
    <recommendedName>
        <fullName evidence="7">GtrA/DPMS transmembrane domain-containing protein</fullName>
    </recommendedName>
</protein>
<accession>A0A1F6D0U8</accession>
<sequence length="131" mass="15268">MTRAKFFEIVRFLIAGTTATLVNMIVLYALTEFAGVWYLLSLTVAFLIAFLISFTLQKFWTFAEKNKERIGNQAIWFFIVQMGGLLFNMLALYIAVDVFDLWYMGAQFFILLFIAASNFLIFRFVIFNKHV</sequence>
<dbReference type="InterPro" id="IPR007267">
    <property type="entry name" value="GtrA_DPMS_TM"/>
</dbReference>
<gene>
    <name evidence="8" type="ORF">A3D62_00255</name>
</gene>
<evidence type="ECO:0000256" key="1">
    <source>
        <dbReference type="ARBA" id="ARBA00004141"/>
    </source>
</evidence>
<evidence type="ECO:0000256" key="5">
    <source>
        <dbReference type="ARBA" id="ARBA00023136"/>
    </source>
</evidence>
<name>A0A1F6D0U8_9BACT</name>